<organism evidence="8 9">
    <name type="scientific">Chlorella vulgaris</name>
    <name type="common">Green alga</name>
    <dbReference type="NCBI Taxonomy" id="3077"/>
    <lineage>
        <taxon>Eukaryota</taxon>
        <taxon>Viridiplantae</taxon>
        <taxon>Chlorophyta</taxon>
        <taxon>core chlorophytes</taxon>
        <taxon>Trebouxiophyceae</taxon>
        <taxon>Chlorellales</taxon>
        <taxon>Chlorellaceae</taxon>
        <taxon>Chlorella clade</taxon>
        <taxon>Chlorella</taxon>
    </lineage>
</organism>
<keyword evidence="3" id="KW-0862">Zinc</keyword>
<keyword evidence="2 4" id="KW-0863">Zinc-finger</keyword>
<evidence type="ECO:0000256" key="1">
    <source>
        <dbReference type="ARBA" id="ARBA00022723"/>
    </source>
</evidence>
<dbReference type="InterPro" id="IPR013083">
    <property type="entry name" value="Znf_RING/FYVE/PHD"/>
</dbReference>
<protein>
    <recommendedName>
        <fullName evidence="10">PHD-type domain-containing protein</fullName>
    </recommendedName>
</protein>
<feature type="region of interest" description="Disordered" evidence="5">
    <location>
        <begin position="717"/>
        <end position="736"/>
    </location>
</feature>
<dbReference type="InterPro" id="IPR019786">
    <property type="entry name" value="Zinc_finger_PHD-type_CS"/>
</dbReference>
<dbReference type="OrthoDB" id="544708at2759"/>
<dbReference type="Proteomes" id="UP001055712">
    <property type="component" value="Unassembled WGS sequence"/>
</dbReference>
<dbReference type="SUPFAM" id="SSF57903">
    <property type="entry name" value="FYVE/PHD zinc finger"/>
    <property type="match status" value="1"/>
</dbReference>
<evidence type="ECO:0000313" key="9">
    <source>
        <dbReference type="Proteomes" id="UP001055712"/>
    </source>
</evidence>
<evidence type="ECO:0000259" key="7">
    <source>
        <dbReference type="PROSITE" id="PS51050"/>
    </source>
</evidence>
<evidence type="ECO:0000256" key="2">
    <source>
        <dbReference type="ARBA" id="ARBA00022771"/>
    </source>
</evidence>
<dbReference type="SUPFAM" id="SSF63748">
    <property type="entry name" value="Tudor/PWWP/MBT"/>
    <property type="match status" value="1"/>
</dbReference>
<dbReference type="PROSITE" id="PS50016">
    <property type="entry name" value="ZF_PHD_2"/>
    <property type="match status" value="1"/>
</dbReference>
<dbReference type="Gene3D" id="3.30.40.10">
    <property type="entry name" value="Zinc/RING finger domain, C3HC4 (zinc finger)"/>
    <property type="match status" value="1"/>
</dbReference>
<keyword evidence="1" id="KW-0479">Metal-binding</keyword>
<dbReference type="EMBL" id="SIDB01000006">
    <property type="protein sequence ID" value="KAI3431579.1"/>
    <property type="molecule type" value="Genomic_DNA"/>
</dbReference>
<reference evidence="8" key="1">
    <citation type="journal article" date="2019" name="Plant J.">
        <title>Chlorella vulgaris genome assembly and annotation reveals the molecular basis for metabolic acclimation to high light conditions.</title>
        <authorList>
            <person name="Cecchin M."/>
            <person name="Marcolungo L."/>
            <person name="Rossato M."/>
            <person name="Girolomoni L."/>
            <person name="Cosentino E."/>
            <person name="Cuine S."/>
            <person name="Li-Beisson Y."/>
            <person name="Delledonne M."/>
            <person name="Ballottari M."/>
        </authorList>
    </citation>
    <scope>NUCLEOTIDE SEQUENCE</scope>
    <source>
        <strain evidence="8">211/11P</strain>
    </source>
</reference>
<feature type="domain" description="PHD-type" evidence="6">
    <location>
        <begin position="278"/>
        <end position="328"/>
    </location>
</feature>
<dbReference type="Pfam" id="PF07496">
    <property type="entry name" value="zf-CW"/>
    <property type="match status" value="1"/>
</dbReference>
<dbReference type="SMART" id="SM00249">
    <property type="entry name" value="PHD"/>
    <property type="match status" value="1"/>
</dbReference>
<keyword evidence="9" id="KW-1185">Reference proteome</keyword>
<evidence type="ECO:0000259" key="6">
    <source>
        <dbReference type="PROSITE" id="PS50016"/>
    </source>
</evidence>
<dbReference type="InterPro" id="IPR011011">
    <property type="entry name" value="Znf_FYVE_PHD"/>
</dbReference>
<dbReference type="Gene3D" id="2.30.30.140">
    <property type="match status" value="1"/>
</dbReference>
<proteinExistence type="predicted"/>
<dbReference type="PROSITE" id="PS01359">
    <property type="entry name" value="ZF_PHD_1"/>
    <property type="match status" value="1"/>
</dbReference>
<evidence type="ECO:0000256" key="4">
    <source>
        <dbReference type="PROSITE-ProRule" id="PRU00146"/>
    </source>
</evidence>
<evidence type="ECO:0000256" key="3">
    <source>
        <dbReference type="ARBA" id="ARBA00022833"/>
    </source>
</evidence>
<name>A0A9D4TQB0_CHLVU</name>
<dbReference type="AlphaFoldDB" id="A0A9D4TQB0"/>
<dbReference type="InterPro" id="IPR001965">
    <property type="entry name" value="Znf_PHD"/>
</dbReference>
<evidence type="ECO:0000313" key="8">
    <source>
        <dbReference type="EMBL" id="KAI3431579.1"/>
    </source>
</evidence>
<gene>
    <name evidence="8" type="ORF">D9Q98_004629</name>
</gene>
<sequence length="1064" mass="114041">MKGKGLARREVLLPGSLLPQGRRCEGLHHGVVLRLEAPAAPGGTPTAVVQMTDFYEPNSRTRKLKVPLPVTMVQPFVQAKQPSASKAKRMAAMQAKEEEWEKAAGVNYSIARWSALDRERAPKKARRAPDAPPLHGPQLLQRLAELQAAPPSQRYPPGTRLWVRVPGSGMWPGVAWSFALCKRRDWGQLLLSHRPGLLLVRYYGEHSSMYVRQEDCELPPADESEHLAQLKAVARQQNKVRLLELALSELEAAHSDPELERRRMARQYEMYLQTRQAPDNCYLCLELGAELQCVSCDRLFHPLCLSYPAVSRAELPGGVWTCPCCAEEQPAKEVGAGGGEAGEGEGGACEVERMGLTPDWLIEAAAFRVFGLDRPTAARPFIAGLLDPCTNSKLAPNIPAEKLYDKQDNGLKLSNAWAGFFVLLNPDYSAQVQWRFVNRAIDEVESGQVPGVVLVCRNSTDTGYFQRLRPYPRVLLRRLSARFKDYDKTPIGFGIAVFCIAKHNVRELYSRFFDAFESMGEPNIPVDRQLMQTDQFFSLLDRLRRYAAEHQRDNWVQCTKPDCCKWRIVDFRTAQQIGEDTEWSCDMLRPPFTSCQTPLSRGETIGGHYAAGGADWVMHGDEEAEQRGGAGAGLQSDGADGLAVANSTAQASREAVDALASAQELVAGGTHSQSAATEEAAAAVAPASPSAATAAAAAAAAGCVGVETPALAADGAGHRAQVSSGSDSEGGAGAADVPVKGALTSELQPAVTAPFGGQQAQQAQQTPQASVPGQLPALSSQATSSQAAAASPLLRSWEVASSGSLAATSAELPPPTSHMLAVVPGRVPPAPPPPLEWLLPAAAQPQLEAPGLPADVMAAFAAGGQQPPPPPPPPQQHAEAAPPSAVVVPHPLPPASQVVCSATLQELIRLPPRNLTLEGEQDGTDDGSQVLTALELARQARIAANRAYLAGLGLGAGAMKSGQVPPLAPTDPVILAAARELASRAAEEQGRRQLEEVRARYDSAQRRRKQQEPRLLAALRQLVADEQNAWRQLTEAEHAASELAREQQLAEARGQSGGGDEVLV</sequence>
<dbReference type="Gene3D" id="3.30.40.100">
    <property type="match status" value="1"/>
</dbReference>
<dbReference type="PROSITE" id="PS51050">
    <property type="entry name" value="ZF_CW"/>
    <property type="match status" value="1"/>
</dbReference>
<dbReference type="GO" id="GO:0008270">
    <property type="term" value="F:zinc ion binding"/>
    <property type="evidence" value="ECO:0007669"/>
    <property type="project" value="UniProtKB-KW"/>
</dbReference>
<feature type="region of interest" description="Disordered" evidence="5">
    <location>
        <begin position="754"/>
        <end position="778"/>
    </location>
</feature>
<evidence type="ECO:0000256" key="5">
    <source>
        <dbReference type="SAM" id="MobiDB-lite"/>
    </source>
</evidence>
<comment type="caution">
    <text evidence="8">The sequence shown here is derived from an EMBL/GenBank/DDBJ whole genome shotgun (WGS) entry which is preliminary data.</text>
</comment>
<dbReference type="InterPro" id="IPR019787">
    <property type="entry name" value="Znf_PHD-finger"/>
</dbReference>
<feature type="compositionally biased region" description="Pro residues" evidence="5">
    <location>
        <begin position="866"/>
        <end position="875"/>
    </location>
</feature>
<feature type="compositionally biased region" description="Gly residues" evidence="5">
    <location>
        <begin position="1055"/>
        <end position="1064"/>
    </location>
</feature>
<feature type="domain" description="CW-type" evidence="7">
    <location>
        <begin position="549"/>
        <end position="603"/>
    </location>
</feature>
<evidence type="ECO:0008006" key="10">
    <source>
        <dbReference type="Google" id="ProtNLM"/>
    </source>
</evidence>
<dbReference type="InterPro" id="IPR011124">
    <property type="entry name" value="Znf_CW"/>
</dbReference>
<reference evidence="8" key="2">
    <citation type="submission" date="2020-11" db="EMBL/GenBank/DDBJ databases">
        <authorList>
            <person name="Cecchin M."/>
            <person name="Marcolungo L."/>
            <person name="Rossato M."/>
            <person name="Girolomoni L."/>
            <person name="Cosentino E."/>
            <person name="Cuine S."/>
            <person name="Li-Beisson Y."/>
            <person name="Delledonne M."/>
            <person name="Ballottari M."/>
        </authorList>
    </citation>
    <scope>NUCLEOTIDE SEQUENCE</scope>
    <source>
        <strain evidence="8">211/11P</strain>
        <tissue evidence="8">Whole cell</tissue>
    </source>
</reference>
<feature type="region of interest" description="Disordered" evidence="5">
    <location>
        <begin position="861"/>
        <end position="883"/>
    </location>
</feature>
<accession>A0A9D4TQB0</accession>
<feature type="region of interest" description="Disordered" evidence="5">
    <location>
        <begin position="1041"/>
        <end position="1064"/>
    </location>
</feature>